<feature type="domain" description="Helicase C-terminal" evidence="5">
    <location>
        <begin position="955"/>
        <end position="1108"/>
    </location>
</feature>
<dbReference type="Pfam" id="PF00270">
    <property type="entry name" value="DEAD"/>
    <property type="match status" value="1"/>
</dbReference>
<evidence type="ECO:0000259" key="5">
    <source>
        <dbReference type="PROSITE" id="PS51194"/>
    </source>
</evidence>
<keyword evidence="7" id="KW-1185">Reference proteome</keyword>
<dbReference type="SMART" id="SM00490">
    <property type="entry name" value="HELICc"/>
    <property type="match status" value="1"/>
</dbReference>
<feature type="domain" description="Helicase ATP-binding" evidence="4">
    <location>
        <begin position="89"/>
        <end position="299"/>
    </location>
</feature>
<evidence type="ECO:0000256" key="2">
    <source>
        <dbReference type="ARBA" id="ARBA00022840"/>
    </source>
</evidence>
<organism evidence="6 7">
    <name type="scientific">Laceyella putida</name>
    <dbReference type="NCBI Taxonomy" id="110101"/>
    <lineage>
        <taxon>Bacteria</taxon>
        <taxon>Bacillati</taxon>
        <taxon>Bacillota</taxon>
        <taxon>Bacilli</taxon>
        <taxon>Bacillales</taxon>
        <taxon>Thermoactinomycetaceae</taxon>
        <taxon>Laceyella</taxon>
    </lineage>
</organism>
<dbReference type="PROSITE" id="PS51192">
    <property type="entry name" value="HELICASE_ATP_BIND_1"/>
    <property type="match status" value="1"/>
</dbReference>
<proteinExistence type="predicted"/>
<evidence type="ECO:0000256" key="3">
    <source>
        <dbReference type="SAM" id="Coils"/>
    </source>
</evidence>
<dbReference type="SMART" id="SM00487">
    <property type="entry name" value="DEXDc"/>
    <property type="match status" value="1"/>
</dbReference>
<dbReference type="PANTHER" id="PTHR47957">
    <property type="entry name" value="ATP-DEPENDENT HELICASE HRQ1"/>
    <property type="match status" value="1"/>
</dbReference>
<dbReference type="RefSeq" id="WP_379867480.1">
    <property type="nucleotide sequence ID" value="NZ_JBHTBW010000081.1"/>
</dbReference>
<dbReference type="Proteomes" id="UP001596500">
    <property type="component" value="Unassembled WGS sequence"/>
</dbReference>
<evidence type="ECO:0000256" key="1">
    <source>
        <dbReference type="ARBA" id="ARBA00022741"/>
    </source>
</evidence>
<keyword evidence="6" id="KW-0347">Helicase</keyword>
<protein>
    <submittedName>
        <fullName evidence="6">DEAD/DEAH box helicase</fullName>
    </submittedName>
</protein>
<dbReference type="PANTHER" id="PTHR47957:SF3">
    <property type="entry name" value="ATP-DEPENDENT HELICASE HRQ1"/>
    <property type="match status" value="1"/>
</dbReference>
<dbReference type="InterPro" id="IPR011545">
    <property type="entry name" value="DEAD/DEAH_box_helicase_dom"/>
</dbReference>
<dbReference type="Gene3D" id="3.40.50.300">
    <property type="entry name" value="P-loop containing nucleotide triphosphate hydrolases"/>
    <property type="match status" value="2"/>
</dbReference>
<comment type="caution">
    <text evidence="6">The sequence shown here is derived from an EMBL/GenBank/DDBJ whole genome shotgun (WGS) entry which is preliminary data.</text>
</comment>
<dbReference type="InterPro" id="IPR018973">
    <property type="entry name" value="MZB"/>
</dbReference>
<dbReference type="EMBL" id="JBHTBW010000081">
    <property type="protein sequence ID" value="MFC7443153.1"/>
    <property type="molecule type" value="Genomic_DNA"/>
</dbReference>
<gene>
    <name evidence="6" type="ORF">ACFQNG_18980</name>
</gene>
<keyword evidence="2" id="KW-0067">ATP-binding</keyword>
<keyword evidence="6" id="KW-0378">Hydrolase</keyword>
<name>A0ABW2RQ96_9BACL</name>
<dbReference type="PROSITE" id="PS51194">
    <property type="entry name" value="HELICASE_CTER"/>
    <property type="match status" value="1"/>
</dbReference>
<keyword evidence="3" id="KW-0175">Coiled coil</keyword>
<reference evidence="7" key="1">
    <citation type="journal article" date="2019" name="Int. J. Syst. Evol. Microbiol.">
        <title>The Global Catalogue of Microorganisms (GCM) 10K type strain sequencing project: providing services to taxonomists for standard genome sequencing and annotation.</title>
        <authorList>
            <consortium name="The Broad Institute Genomics Platform"/>
            <consortium name="The Broad Institute Genome Sequencing Center for Infectious Disease"/>
            <person name="Wu L."/>
            <person name="Ma J."/>
        </authorList>
    </citation>
    <scope>NUCLEOTIDE SEQUENCE [LARGE SCALE GENOMIC DNA]</scope>
    <source>
        <strain evidence="7">CGMCC 1.12942</strain>
    </source>
</reference>
<dbReference type="InterPro" id="IPR027417">
    <property type="entry name" value="P-loop_NTPase"/>
</dbReference>
<dbReference type="GO" id="GO:0004386">
    <property type="term" value="F:helicase activity"/>
    <property type="evidence" value="ECO:0007669"/>
    <property type="project" value="UniProtKB-KW"/>
</dbReference>
<accession>A0ABW2RQ96</accession>
<feature type="coiled-coil region" evidence="3">
    <location>
        <begin position="1206"/>
        <end position="1259"/>
    </location>
</feature>
<dbReference type="SUPFAM" id="SSF52540">
    <property type="entry name" value="P-loop containing nucleoside triphosphate hydrolases"/>
    <property type="match status" value="2"/>
</dbReference>
<sequence>MIPAQLAQDWKTAVLEYVDTVFPFSNDQLREAWLNFLKDPDEGLFKGFYIHSRLPYRVADASQPIPLTAVQPFFRPFVHQLRAFERLNSVREDGPQPTLVTTGTGSGKTESFLYPIIDHCVRMRKQGKEGIKAIILYPMNALAHDQAKRLADLIHKHPEAKHSITAGIYVGQGRKEEGEPQSISRVMTEKQLIEDRKILRKHPPDILLTNYKMLDLLLHRKSDASLWGMNQPDTLTYLVLDEMHAYDGVQLADIACLIRRLLARLHMKPAQLCPVGTSATLGDGSEQTKAKLIDLAATVFGRSLDTSSVVTEDRPTLSEFLLPIETDAVPEPATLTELLPKPLEDTDSYVSRQLELWFGEQLDSSETGRRLRAHAWFQVFCQHTHAEPITWEQLVQRFQKEWQGSVPPEAVEPLLCSLLAVISFAKEESGYRPLLPIHTQLWMKEMRGLVRELDEQPRFRWIDRATVDFSLSKKDKGYIARFDHATLPMIVCNSCGVGGWVAIQHDADPRLETDPYAVNRVYGRTFHASTSDEEKKSIRFLFPQSEGEPEPGHSQWYITKKEAILADKPGKERLPIYVVKPFARDDTHRCPYCSERNSMLLVSMRRASLSSVIIAQTVSSAHTKDRKILSFTDSVQDAAHLAGFIRYRTKSTILRTALNQMLLNGYERKPLAELLTDFQTYWRTYFAKTYGTAGDEQYLRAFVERDEEEEQLAGRFPRNRSEWTDKIWEEVEFYITWKLLKELGLHARLGRSLYLTGSVALQLDPQKLEEAVKGATESVQAREPQLNWDGKLSERVRAFIQGVAHRMAIRGGISHPLLDAYRESGGNRYLLSEEQNRLYEGSKRQPRFYTTSGKLQKDGFDPVYGGKESWLTQYVQKVFLPEQDFQLIESIDEGNVASRIFHNMQQAGLLDIRHHQSSETFGLSQEALLLTKDTTRVQCKSCHYELTLAVQDKEEFEQKVPCISYRCHGHYLSAPKRTGQFYERVYEEWNLEPVISKEHSSLVSTAKRKEVEKRFSEGKPSPVNVLVCTPTMEMGIDIGDLSTVLLTNVPPSIASRVQRVGRAGRSTGTAIVAQVFRDSPHDHYFWEDPSELLNGRVETPVCLLDAPEVLKRHLCAFLLDAWIRDKSEAEIPLHVSRVLTEEKLKAFPYHWFSYVDSRREMLWEEFTIMFVEQLKERNVQIIYNYFIGEEWKDAVQHVIATRRDEVKEASNHLLRLNNRYKKLEQQGTTDEDDEKKELKRELQQARARYRELMEEETLEWWTLEGLLPNYAFPDREVTLKRFIPPASGMKATLEQFVRHPEVALRDLAPGNHFYARGRTTVINQLPLVSRELEEWRLCPYCQYMVKNNDQISHTCPRCGCQEWRDKGQIAYMVPQGHVISRARLKDETQIDDESEERTRQPMEVMQFFDFHTMPQASYRVQGQPFGYEFFERSTMREINFGPKNLEQSGRIVAQQRVPQKGFVVCEKCGASEVKDKNGRLSIRHVRGFGCERHKQQDVNKQAVEQGTNERLSRADEHKISLYLYRELESEMIRIALPIHLTKKDERYATWVAIFRLGLREKIGGSEQQIGIARYHEPIQDGKETINANYLVLYDKIPGGTGYLQQLAEQGELYDLLKRAWDRIQNCSCQHEGRDGCYHCLFRYESQYDQQYISRRLAVDMLKYLIQDPNLWEETSFLDVQNSNYRRQLLDSDFEELAEDKLVLYLEEERLPEFEKRNYVEGNQTGIEIRWRTFSGEVGWRLIRQKNLTGQDGVPFATRADWVLYPLGAFRNEELRPIVVYLDGAKYHVGDGEYNRLAQDVLIREGLRRGGKYTVFTLTWRDVVVKDSENEGQTAIYDRDPELDFEQHLKQVASHLQYTDPTTSWYHSGLQLLVDYLKQPSLSNRIKFAEAVSLVTAGVLDREKHVASVHYVGQSLNYVLVAETKASYTGEIEKANPNLMRIMDGKAKKVVFAEHHFGTGKNLSLLIAARGNKKSGYQFNGILRLEDQQRFDSEGELKDTFLRDWRIFFHWFNYLQWLPGLRFVTAESLQKHKDKWDVLDAMYPIEMWDQVQNTESEEQQVVIDPSWLDLIHPSYRQIAVALARSGVPLPEVGYEFLENDEIVDEAELAWPNEKICILRKVQYEDVEQIKKLGWTVWDLQKYSLEVESPESISDVNWSEMWDQLVKGEV</sequence>
<dbReference type="Pfam" id="PF00271">
    <property type="entry name" value="Helicase_C"/>
    <property type="match status" value="1"/>
</dbReference>
<evidence type="ECO:0000259" key="4">
    <source>
        <dbReference type="PROSITE" id="PS51192"/>
    </source>
</evidence>
<evidence type="ECO:0000313" key="7">
    <source>
        <dbReference type="Proteomes" id="UP001596500"/>
    </source>
</evidence>
<dbReference type="Pfam" id="PF09369">
    <property type="entry name" value="MZB"/>
    <property type="match status" value="1"/>
</dbReference>
<dbReference type="InterPro" id="IPR014001">
    <property type="entry name" value="Helicase_ATP-bd"/>
</dbReference>
<evidence type="ECO:0000313" key="6">
    <source>
        <dbReference type="EMBL" id="MFC7443153.1"/>
    </source>
</evidence>
<dbReference type="InterPro" id="IPR001650">
    <property type="entry name" value="Helicase_C-like"/>
</dbReference>
<keyword evidence="1" id="KW-0547">Nucleotide-binding</keyword>